<evidence type="ECO:0000256" key="11">
    <source>
        <dbReference type="ARBA" id="ARBA00022932"/>
    </source>
</evidence>
<keyword evidence="21" id="KW-1185">Reference proteome</keyword>
<dbReference type="SMART" id="SM00482">
    <property type="entry name" value="POLAc"/>
    <property type="match status" value="1"/>
</dbReference>
<keyword evidence="5 16" id="KW-0548">Nucleotidyltransferase</keyword>
<dbReference type="InterPro" id="IPR018320">
    <property type="entry name" value="DNA_polymerase_1"/>
</dbReference>
<comment type="catalytic activity">
    <reaction evidence="14 16">
        <text>DNA(n) + a 2'-deoxyribonucleoside 5'-triphosphate = DNA(n+1) + diphosphate</text>
        <dbReference type="Rhea" id="RHEA:22508"/>
        <dbReference type="Rhea" id="RHEA-COMP:17339"/>
        <dbReference type="Rhea" id="RHEA-COMP:17340"/>
        <dbReference type="ChEBI" id="CHEBI:33019"/>
        <dbReference type="ChEBI" id="CHEBI:61560"/>
        <dbReference type="ChEBI" id="CHEBI:173112"/>
        <dbReference type="EC" id="2.7.7.7"/>
    </reaction>
</comment>
<sequence length="879" mass="98823">MDLYLIDGNSYVYRAFYAIKGLTNSKGFPTNAAFGFTNMLLKIIREKKPGGLAVCFDSPARTERHELFEDYKAQRPETPSDLVAQLPYIRNIISAFRINAFEVPGYEADDVIGTIARKAALEGHKVFIVTADKDMLQLVDDNIKIYDPMKERVLDAEYVRERFGVGPERVTEFMALTGDSVDNIPGIKGVGEKTAKELLSDFKSIEDLLGHPERIKRDRLRKMVSASRDIVILSKKLATIETSVPLDITLSEFVTAAPDWLSLLSIFKELEFSSFMKLIPSLETLRRYETIDSLERLGEVLSSVGDRIAFNTEAKGRNPLTDRIVGIAFCSEEDMAYYVPVSHSYPGVGKQPDKRGVFRHISPLLGKHEVAKIGHNLKYDIMLLGHEGVRVEGVLYDTMIAAYLLNPNKTGHSLEEVSFEYLSAKKKSFVEVLKKRKSFEEVSIEEAAAYATEDAALSLELRDVLFPKLRKEGLEKVYLDIEMPLIEVLVEIEKSGIKLDTTLLRGLAEEMAVEIDSIQKRIFFLSGEEFNINSPKQLSRILFQSLGLSPTKKTKTGFSTGMDVLEDLAEHHALPMEVLHYRSLSKLKTTYLDVLPSLVNPETSRIHTFFNQTATATGRLSSSDPNLQNIPIRGPWGKRIRQAFIAEEGNLLLSADYSQVELRVLAHVSKDEGLSEAFHKGLDIHVRTASEIFGVPLSEVTQDMRRTAKTVNFGVIYGISAFGLSETLNIERADAQKYISQYFDRHPGVRKYIEGVLLEAARQGYVTTLFGRKRPVPELKSHNKNTRQQGERLAVNSPIQGTAADIIKIAMIRISKRLREEAVQARMILQVHDELLFELPGHELQKIRLIVREEMEGAAELSVPLKIELGHGQNWAVAH</sequence>
<dbReference type="InterPro" id="IPR002298">
    <property type="entry name" value="DNA_polymerase_A"/>
</dbReference>
<evidence type="ECO:0000259" key="18">
    <source>
        <dbReference type="SMART" id="SM00475"/>
    </source>
</evidence>
<dbReference type="SUPFAM" id="SSF56672">
    <property type="entry name" value="DNA/RNA polymerases"/>
    <property type="match status" value="1"/>
</dbReference>
<dbReference type="SMART" id="SM00474">
    <property type="entry name" value="35EXOc"/>
    <property type="match status" value="1"/>
</dbReference>
<dbReference type="InterPro" id="IPR020046">
    <property type="entry name" value="5-3_exonucl_a-hlix_arch_N"/>
</dbReference>
<keyword evidence="4 16" id="KW-0808">Transferase</keyword>
<dbReference type="FunFam" id="1.20.1060.10:FF:000001">
    <property type="entry name" value="DNA polymerase I"/>
    <property type="match status" value="1"/>
</dbReference>
<dbReference type="CDD" id="cd09859">
    <property type="entry name" value="PIN_53EXO"/>
    <property type="match status" value="1"/>
</dbReference>
<dbReference type="GO" id="GO:0006261">
    <property type="term" value="P:DNA-templated DNA replication"/>
    <property type="evidence" value="ECO:0007669"/>
    <property type="project" value="UniProtKB-UniRule"/>
</dbReference>
<keyword evidence="10 16" id="KW-0269">Exonuclease</keyword>
<dbReference type="Gene3D" id="1.20.1060.10">
    <property type="entry name" value="Taq DNA Polymerase, Chain T, domain 4"/>
    <property type="match status" value="1"/>
</dbReference>
<dbReference type="Pfam" id="PF01612">
    <property type="entry name" value="DNA_pol_A_exo1"/>
    <property type="match status" value="1"/>
</dbReference>
<dbReference type="CDD" id="cd08637">
    <property type="entry name" value="DNA_pol_A_pol_I_C"/>
    <property type="match status" value="1"/>
</dbReference>
<dbReference type="NCBIfam" id="TIGR00593">
    <property type="entry name" value="pola"/>
    <property type="match status" value="1"/>
</dbReference>
<dbReference type="FunFam" id="1.10.150.20:FF:000003">
    <property type="entry name" value="DNA polymerase I"/>
    <property type="match status" value="1"/>
</dbReference>
<dbReference type="InterPro" id="IPR020045">
    <property type="entry name" value="DNA_polI_H3TH"/>
</dbReference>
<evidence type="ECO:0000256" key="16">
    <source>
        <dbReference type="RuleBase" id="RU004460"/>
    </source>
</evidence>
<evidence type="ECO:0000256" key="3">
    <source>
        <dbReference type="ARBA" id="ARBA00020311"/>
    </source>
</evidence>
<dbReference type="GO" id="GO:0006302">
    <property type="term" value="P:double-strand break repair"/>
    <property type="evidence" value="ECO:0007669"/>
    <property type="project" value="TreeGrafter"/>
</dbReference>
<organism evidence="20 21">
    <name type="scientific">Candidatus Sulfobium mesophilum</name>
    <dbReference type="NCBI Taxonomy" id="2016548"/>
    <lineage>
        <taxon>Bacteria</taxon>
        <taxon>Pseudomonadati</taxon>
        <taxon>Nitrospirota</taxon>
        <taxon>Nitrospiria</taxon>
        <taxon>Nitrospirales</taxon>
        <taxon>Nitrospiraceae</taxon>
        <taxon>Candidatus Sulfobium</taxon>
    </lineage>
</organism>
<dbReference type="Gene3D" id="1.10.150.20">
    <property type="entry name" value="5' to 3' exonuclease, C-terminal subdomain"/>
    <property type="match status" value="2"/>
</dbReference>
<dbReference type="Gene3D" id="3.40.50.1010">
    <property type="entry name" value="5'-nuclease"/>
    <property type="match status" value="1"/>
</dbReference>
<dbReference type="InterPro" id="IPR001098">
    <property type="entry name" value="DNA-dir_DNA_pol_A_palm_dom"/>
</dbReference>
<evidence type="ECO:0000256" key="13">
    <source>
        <dbReference type="ARBA" id="ARBA00023204"/>
    </source>
</evidence>
<evidence type="ECO:0000259" key="19">
    <source>
        <dbReference type="SMART" id="SM00482"/>
    </source>
</evidence>
<dbReference type="CDD" id="cd09898">
    <property type="entry name" value="H3TH_53EXO"/>
    <property type="match status" value="1"/>
</dbReference>
<dbReference type="SMART" id="SM00279">
    <property type="entry name" value="HhH2"/>
    <property type="match status" value="1"/>
</dbReference>
<dbReference type="GO" id="GO:0008409">
    <property type="term" value="F:5'-3' exonuclease activity"/>
    <property type="evidence" value="ECO:0007669"/>
    <property type="project" value="UniProtKB-UniRule"/>
</dbReference>
<evidence type="ECO:0000313" key="20">
    <source>
        <dbReference type="EMBL" id="SPQ00993.1"/>
    </source>
</evidence>
<dbReference type="OrthoDB" id="9806424at2"/>
<dbReference type="FunFam" id="3.40.50.1010:FF:000001">
    <property type="entry name" value="DNA polymerase I"/>
    <property type="match status" value="1"/>
</dbReference>
<keyword evidence="12 16" id="KW-0238">DNA-binding</keyword>
<comment type="function">
    <text evidence="16">In addition to polymerase activity, this DNA polymerase exhibits 3'-5' and 5'-3' exonuclease activity.</text>
</comment>
<dbReference type="InterPro" id="IPR029060">
    <property type="entry name" value="PIN-like_dom_sf"/>
</dbReference>
<proteinExistence type="inferred from homology"/>
<dbReference type="PRINTS" id="PR00868">
    <property type="entry name" value="DNAPOLI"/>
</dbReference>
<evidence type="ECO:0000256" key="4">
    <source>
        <dbReference type="ARBA" id="ARBA00022679"/>
    </source>
</evidence>
<dbReference type="EMBL" id="OUUY01000086">
    <property type="protein sequence ID" value="SPQ00993.1"/>
    <property type="molecule type" value="Genomic_DNA"/>
</dbReference>
<evidence type="ECO:0000256" key="15">
    <source>
        <dbReference type="NCBIfam" id="TIGR00593"/>
    </source>
</evidence>
<keyword evidence="6 16" id="KW-0235">DNA replication</keyword>
<evidence type="ECO:0000256" key="12">
    <source>
        <dbReference type="ARBA" id="ARBA00023125"/>
    </source>
</evidence>
<comment type="similarity">
    <text evidence="1 16">Belongs to the DNA polymerase type-A family.</text>
</comment>
<dbReference type="NCBIfam" id="NF004397">
    <property type="entry name" value="PRK05755.1"/>
    <property type="match status" value="1"/>
</dbReference>
<feature type="domain" description="5'-3' exonuclease" evidence="18">
    <location>
        <begin position="1"/>
        <end position="256"/>
    </location>
</feature>
<dbReference type="PANTHER" id="PTHR10133:SF27">
    <property type="entry name" value="DNA POLYMERASE NU"/>
    <property type="match status" value="1"/>
</dbReference>
<keyword evidence="11 16" id="KW-0239">DNA-directed DNA polymerase</keyword>
<dbReference type="InterPro" id="IPR012337">
    <property type="entry name" value="RNaseH-like_sf"/>
</dbReference>
<dbReference type="Gene3D" id="3.30.420.10">
    <property type="entry name" value="Ribonuclease H-like superfamily/Ribonuclease H"/>
    <property type="match status" value="1"/>
</dbReference>
<evidence type="ECO:0000256" key="1">
    <source>
        <dbReference type="ARBA" id="ARBA00007705"/>
    </source>
</evidence>
<dbReference type="GO" id="GO:0003887">
    <property type="term" value="F:DNA-directed DNA polymerase activity"/>
    <property type="evidence" value="ECO:0007669"/>
    <property type="project" value="UniProtKB-UniRule"/>
</dbReference>
<keyword evidence="9 16" id="KW-0378">Hydrolase</keyword>
<dbReference type="InterPro" id="IPR019760">
    <property type="entry name" value="DNA-dir_DNA_pol_A_CS"/>
</dbReference>
<dbReference type="PROSITE" id="PS00447">
    <property type="entry name" value="DNA_POLYMERASE_A"/>
    <property type="match status" value="1"/>
</dbReference>
<evidence type="ECO:0000256" key="14">
    <source>
        <dbReference type="ARBA" id="ARBA00049244"/>
    </source>
</evidence>
<evidence type="ECO:0000256" key="9">
    <source>
        <dbReference type="ARBA" id="ARBA00022801"/>
    </source>
</evidence>
<evidence type="ECO:0000256" key="6">
    <source>
        <dbReference type="ARBA" id="ARBA00022705"/>
    </source>
</evidence>
<reference evidence="21" key="1">
    <citation type="submission" date="2018-03" db="EMBL/GenBank/DDBJ databases">
        <authorList>
            <person name="Zecchin S."/>
        </authorList>
    </citation>
    <scope>NUCLEOTIDE SEQUENCE [LARGE SCALE GENOMIC DNA]</scope>
</reference>
<accession>A0A2U3QHW4</accession>
<dbReference type="InterPro" id="IPR036279">
    <property type="entry name" value="5-3_exonuclease_C_sf"/>
</dbReference>
<dbReference type="Proteomes" id="UP000245125">
    <property type="component" value="Unassembled WGS sequence"/>
</dbReference>
<protein>
    <recommendedName>
        <fullName evidence="3 15">DNA polymerase I</fullName>
        <ecNumber evidence="2 15">2.7.7.7</ecNumber>
    </recommendedName>
</protein>
<dbReference type="InterPro" id="IPR043502">
    <property type="entry name" value="DNA/RNA_pol_sf"/>
</dbReference>
<dbReference type="SUPFAM" id="SSF88723">
    <property type="entry name" value="PIN domain-like"/>
    <property type="match status" value="1"/>
</dbReference>
<keyword evidence="7" id="KW-0540">Nuclease</keyword>
<name>A0A2U3QHW4_9BACT</name>
<evidence type="ECO:0000256" key="8">
    <source>
        <dbReference type="ARBA" id="ARBA00022763"/>
    </source>
</evidence>
<dbReference type="Pfam" id="PF02739">
    <property type="entry name" value="5_3_exonuc_N"/>
    <property type="match status" value="1"/>
</dbReference>
<dbReference type="InterPro" id="IPR036397">
    <property type="entry name" value="RNaseH_sf"/>
</dbReference>
<dbReference type="InterPro" id="IPR008918">
    <property type="entry name" value="HhH2"/>
</dbReference>
<dbReference type="FunFam" id="1.10.150.20:FF:000002">
    <property type="entry name" value="DNA polymerase I"/>
    <property type="match status" value="1"/>
</dbReference>
<dbReference type="SMART" id="SM00475">
    <property type="entry name" value="53EXOc"/>
    <property type="match status" value="1"/>
</dbReference>
<dbReference type="PANTHER" id="PTHR10133">
    <property type="entry name" value="DNA POLYMERASE I"/>
    <property type="match status" value="1"/>
</dbReference>
<dbReference type="InterPro" id="IPR002562">
    <property type="entry name" value="3'-5'_exonuclease_dom"/>
</dbReference>
<dbReference type="AlphaFoldDB" id="A0A2U3QHW4"/>
<dbReference type="EC" id="2.7.7.7" evidence="2 15"/>
<dbReference type="GO" id="GO:0003677">
    <property type="term" value="F:DNA binding"/>
    <property type="evidence" value="ECO:0007669"/>
    <property type="project" value="UniProtKB-UniRule"/>
</dbReference>
<gene>
    <name evidence="16 20" type="primary">polA</name>
    <name evidence="20" type="ORF">NBG4_40033</name>
</gene>
<dbReference type="GO" id="GO:0008408">
    <property type="term" value="F:3'-5' exonuclease activity"/>
    <property type="evidence" value="ECO:0007669"/>
    <property type="project" value="UniProtKB-UniRule"/>
</dbReference>
<keyword evidence="13 16" id="KW-0234">DNA repair</keyword>
<dbReference type="InterPro" id="IPR002421">
    <property type="entry name" value="5-3_exonuclease"/>
</dbReference>
<evidence type="ECO:0000256" key="7">
    <source>
        <dbReference type="ARBA" id="ARBA00022722"/>
    </source>
</evidence>
<dbReference type="Pfam" id="PF00476">
    <property type="entry name" value="DNA_pol_A"/>
    <property type="match status" value="1"/>
</dbReference>
<evidence type="ECO:0000256" key="2">
    <source>
        <dbReference type="ARBA" id="ARBA00012417"/>
    </source>
</evidence>
<feature type="domain" description="DNA-directed DNA polymerase family A palm" evidence="19">
    <location>
        <begin position="637"/>
        <end position="843"/>
    </location>
</feature>
<dbReference type="Pfam" id="PF01367">
    <property type="entry name" value="5_3_exonuc"/>
    <property type="match status" value="1"/>
</dbReference>
<dbReference type="SUPFAM" id="SSF47807">
    <property type="entry name" value="5' to 3' exonuclease, C-terminal subdomain"/>
    <property type="match status" value="1"/>
</dbReference>
<feature type="domain" description="3'-5' exonuclease" evidence="17">
    <location>
        <begin position="288"/>
        <end position="470"/>
    </location>
</feature>
<evidence type="ECO:0000259" key="17">
    <source>
        <dbReference type="SMART" id="SM00474"/>
    </source>
</evidence>
<keyword evidence="8 16" id="KW-0227">DNA damage</keyword>
<evidence type="ECO:0000256" key="5">
    <source>
        <dbReference type="ARBA" id="ARBA00022695"/>
    </source>
</evidence>
<evidence type="ECO:0000256" key="10">
    <source>
        <dbReference type="ARBA" id="ARBA00022839"/>
    </source>
</evidence>
<dbReference type="Gene3D" id="3.30.70.370">
    <property type="match status" value="1"/>
</dbReference>
<dbReference type="SUPFAM" id="SSF53098">
    <property type="entry name" value="Ribonuclease H-like"/>
    <property type="match status" value="1"/>
</dbReference>
<evidence type="ECO:0000313" key="21">
    <source>
        <dbReference type="Proteomes" id="UP000245125"/>
    </source>
</evidence>
<dbReference type="CDD" id="cd06139">
    <property type="entry name" value="DNA_polA_I_Ecoli_like_exo"/>
    <property type="match status" value="1"/>
</dbReference>